<proteinExistence type="predicted"/>
<evidence type="ECO:0000259" key="6">
    <source>
        <dbReference type="PROSITE" id="PS51207"/>
    </source>
</evidence>
<sequence>MDVMEAINGLIEEAKVRIVWWGLCIFAVSFFLTHTSGSMWMNIPVSVLLISALHILFDNVEFHWKVQQPRSRTYLSHLEKKQLSPNDARLSTKIPPPNWSSEIGSPVVEAALNDFADKLIQDFVIDLVCADITPDKEFPAQVHALIMDALGEISRRIKEINLVDLLTRDIVHLVGDHIDLFRKNQAAIGVNIMLTLSSEERDERLKYHLLNSKELHPALISSESEYKVLRQLMSGVLALVLRRQEAHCPVIRSIAQELITCLVMQPLLKLACPGYINELIEQLLDIIKDMDIAIGDKHTTSATHHCGNSIAGVFGQNNHTNSNNHSCVNQGTDETFQCNTFQQEHSQVRHADWARMLEAATQRRTEVLMPENLENMWTKGTDYKKKATTNLKSSFHDYPKNGSATDSSLPDGHLAKETSTSKRGDYEPFLRRMQSLGTDPLLNVETSQDPDKESSFEGEHRVDEVKDSTHSASYKSKSKLKRRDSACLLGIQSHDFERQNEGFLGRSASDIVIWKEGQLFPKLRCRVKGAFKEKHDSKTFAVFLIAVTDAENNTWFVKRRYRHFDTLHQNLKDIPKYRLHLPPKRIFASSTEDSFVRERGILLDKYLQELLSIPSVTEHHEIWDFLSVSSKNYGLGISSTMRTLAVNIDDAEDDTAGQFNVVSDGLTKNIDDPLSSPRSGGSSTPTDNDFLNADEVDQIMPRQNTGESGNWDLDGEHDSMSETRELEHANGWHSNIELSSNGSLPHHAEESGNLDLDGRHDLVSETTVGKEAAATNFTLIPDNLGEVPPEWTPPNVTVPILNLVDKVFQLKKRGWLRRQVFWISKQILQLTMEDAVDDFLLSQINWLRREDTVAQGIRWVQDILWPGGTFFLSLKTQMEKDGCGVDQKSSQARGDSNISKSGSTSFEQQLEAARRASDIKKLLIDGAPTALVGLIGQKPYRRCARDIYFFSQSTVCVKQLTFAVLELVLVSLFPEMKNLIMNVHAHMRVHQPV</sequence>
<dbReference type="SMART" id="SM00313">
    <property type="entry name" value="PXA"/>
    <property type="match status" value="1"/>
</dbReference>
<organism evidence="7 8">
    <name type="scientific">Acacia crassicarpa</name>
    <name type="common">northern wattle</name>
    <dbReference type="NCBI Taxonomy" id="499986"/>
    <lineage>
        <taxon>Eukaryota</taxon>
        <taxon>Viridiplantae</taxon>
        <taxon>Streptophyta</taxon>
        <taxon>Embryophyta</taxon>
        <taxon>Tracheophyta</taxon>
        <taxon>Spermatophyta</taxon>
        <taxon>Magnoliopsida</taxon>
        <taxon>eudicotyledons</taxon>
        <taxon>Gunneridae</taxon>
        <taxon>Pentapetalae</taxon>
        <taxon>rosids</taxon>
        <taxon>fabids</taxon>
        <taxon>Fabales</taxon>
        <taxon>Fabaceae</taxon>
        <taxon>Caesalpinioideae</taxon>
        <taxon>mimosoid clade</taxon>
        <taxon>Acacieae</taxon>
        <taxon>Acacia</taxon>
    </lineage>
</organism>
<dbReference type="GO" id="GO:0016020">
    <property type="term" value="C:membrane"/>
    <property type="evidence" value="ECO:0007669"/>
    <property type="project" value="UniProtKB-ARBA"/>
</dbReference>
<feature type="region of interest" description="Disordered" evidence="3">
    <location>
        <begin position="883"/>
        <end position="903"/>
    </location>
</feature>
<protein>
    <submittedName>
        <fullName evidence="7">Uncharacterized protein</fullName>
    </submittedName>
</protein>
<feature type="domain" description="PXA" evidence="6">
    <location>
        <begin position="105"/>
        <end position="288"/>
    </location>
</feature>
<dbReference type="InterPro" id="IPR013937">
    <property type="entry name" value="Sorting_nexin_C"/>
</dbReference>
<feature type="compositionally biased region" description="Polar residues" evidence="3">
    <location>
        <begin position="887"/>
        <end position="903"/>
    </location>
</feature>
<feature type="region of interest" description="Disordered" evidence="3">
    <location>
        <begin position="664"/>
        <end position="723"/>
    </location>
</feature>
<feature type="compositionally biased region" description="Low complexity" evidence="3">
    <location>
        <begin position="675"/>
        <end position="686"/>
    </location>
</feature>
<name>A0AAE1MB59_9FABA</name>
<dbReference type="AlphaFoldDB" id="A0AAE1MB59"/>
<evidence type="ECO:0000256" key="2">
    <source>
        <dbReference type="ARBA" id="ARBA00022490"/>
    </source>
</evidence>
<comment type="caution">
    <text evidence="7">The sequence shown here is derived from an EMBL/GenBank/DDBJ whole genome shotgun (WGS) entry which is preliminary data.</text>
</comment>
<dbReference type="PROSITE" id="PS50195">
    <property type="entry name" value="PX"/>
    <property type="match status" value="1"/>
</dbReference>
<evidence type="ECO:0000256" key="3">
    <source>
        <dbReference type="SAM" id="MobiDB-lite"/>
    </source>
</evidence>
<dbReference type="InterPro" id="IPR001683">
    <property type="entry name" value="PX_dom"/>
</dbReference>
<dbReference type="InterPro" id="IPR003114">
    <property type="entry name" value="Phox_assoc"/>
</dbReference>
<dbReference type="SMART" id="SM00312">
    <property type="entry name" value="PX"/>
    <property type="match status" value="1"/>
</dbReference>
<dbReference type="InterPro" id="IPR051837">
    <property type="entry name" value="SortingNexin/PXDomain-PKLike"/>
</dbReference>
<feature type="compositionally biased region" description="Basic and acidic residues" evidence="3">
    <location>
        <begin position="413"/>
        <end position="430"/>
    </location>
</feature>
<dbReference type="PANTHER" id="PTHR22999">
    <property type="entry name" value="PX SERINE/THREONINE KINASE PXK"/>
    <property type="match status" value="1"/>
</dbReference>
<gene>
    <name evidence="7" type="ORF">QN277_005132</name>
</gene>
<evidence type="ECO:0000256" key="1">
    <source>
        <dbReference type="ARBA" id="ARBA00004496"/>
    </source>
</evidence>
<keyword evidence="2" id="KW-0963">Cytoplasm</keyword>
<dbReference type="Gene3D" id="3.30.1520.10">
    <property type="entry name" value="Phox-like domain"/>
    <property type="match status" value="1"/>
</dbReference>
<dbReference type="Proteomes" id="UP001293593">
    <property type="component" value="Unassembled WGS sequence"/>
</dbReference>
<accession>A0AAE1MB59</accession>
<keyword evidence="4" id="KW-0472">Membrane</keyword>
<keyword evidence="4" id="KW-0812">Transmembrane</keyword>
<dbReference type="EMBL" id="JAWXYG010000011">
    <property type="protein sequence ID" value="KAK4258714.1"/>
    <property type="molecule type" value="Genomic_DNA"/>
</dbReference>
<feature type="domain" description="PX" evidence="5">
    <location>
        <begin position="521"/>
        <end position="633"/>
    </location>
</feature>
<feature type="compositionally biased region" description="Basic and acidic residues" evidence="3">
    <location>
        <begin position="714"/>
        <end position="723"/>
    </location>
</feature>
<feature type="region of interest" description="Disordered" evidence="3">
    <location>
        <begin position="735"/>
        <end position="757"/>
    </location>
</feature>
<dbReference type="GO" id="GO:0005768">
    <property type="term" value="C:endosome"/>
    <property type="evidence" value="ECO:0007669"/>
    <property type="project" value="UniProtKB-ARBA"/>
</dbReference>
<evidence type="ECO:0000313" key="8">
    <source>
        <dbReference type="Proteomes" id="UP001293593"/>
    </source>
</evidence>
<feature type="compositionally biased region" description="Basic and acidic residues" evidence="3">
    <location>
        <begin position="746"/>
        <end position="757"/>
    </location>
</feature>
<dbReference type="GO" id="GO:0035091">
    <property type="term" value="F:phosphatidylinositol binding"/>
    <property type="evidence" value="ECO:0007669"/>
    <property type="project" value="InterPro"/>
</dbReference>
<evidence type="ECO:0000259" key="5">
    <source>
        <dbReference type="PROSITE" id="PS50195"/>
    </source>
</evidence>
<dbReference type="PROSITE" id="PS51207">
    <property type="entry name" value="PXA"/>
    <property type="match status" value="1"/>
</dbReference>
<evidence type="ECO:0000313" key="7">
    <source>
        <dbReference type="EMBL" id="KAK4258714.1"/>
    </source>
</evidence>
<keyword evidence="4" id="KW-1133">Transmembrane helix</keyword>
<feature type="transmembrane region" description="Helical" evidence="4">
    <location>
        <begin position="14"/>
        <end position="32"/>
    </location>
</feature>
<feature type="compositionally biased region" description="Basic and acidic residues" evidence="3">
    <location>
        <begin position="449"/>
        <end position="469"/>
    </location>
</feature>
<dbReference type="Pfam" id="PF00787">
    <property type="entry name" value="PX"/>
    <property type="match status" value="1"/>
</dbReference>
<comment type="subcellular location">
    <subcellularLocation>
        <location evidence="1">Cytoplasm</location>
    </subcellularLocation>
</comment>
<reference evidence="7" key="1">
    <citation type="submission" date="2023-10" db="EMBL/GenBank/DDBJ databases">
        <title>Chromosome-level genome of the transformable northern wattle, Acacia crassicarpa.</title>
        <authorList>
            <person name="Massaro I."/>
            <person name="Sinha N.R."/>
            <person name="Poethig S."/>
            <person name="Leichty A.R."/>
        </authorList>
    </citation>
    <scope>NUCLEOTIDE SEQUENCE</scope>
    <source>
        <strain evidence="7">Acra3RX</strain>
        <tissue evidence="7">Leaf</tissue>
    </source>
</reference>
<dbReference type="SUPFAM" id="SSF64268">
    <property type="entry name" value="PX domain"/>
    <property type="match status" value="1"/>
</dbReference>
<dbReference type="Pfam" id="PF02194">
    <property type="entry name" value="PXA"/>
    <property type="match status" value="1"/>
</dbReference>
<feature type="region of interest" description="Disordered" evidence="3">
    <location>
        <begin position="394"/>
        <end position="477"/>
    </location>
</feature>
<dbReference type="InterPro" id="IPR036871">
    <property type="entry name" value="PX_dom_sf"/>
</dbReference>
<keyword evidence="8" id="KW-1185">Reference proteome</keyword>
<evidence type="ECO:0000256" key="4">
    <source>
        <dbReference type="SAM" id="Phobius"/>
    </source>
</evidence>
<dbReference type="PANTHER" id="PTHR22999:SF23">
    <property type="entry name" value="SORTING NEXIN-16"/>
    <property type="match status" value="1"/>
</dbReference>
<dbReference type="Pfam" id="PF08628">
    <property type="entry name" value="Nexin_C"/>
    <property type="match status" value="1"/>
</dbReference>